<reference evidence="2" key="1">
    <citation type="submission" date="2020-03" db="EMBL/GenBank/DDBJ databases">
        <authorList>
            <person name="Weist P."/>
        </authorList>
    </citation>
    <scope>NUCLEOTIDE SEQUENCE</scope>
</reference>
<gene>
    <name evidence="2" type="ORF">PLEPLA_LOCUS28266</name>
</gene>
<dbReference type="AlphaFoldDB" id="A0A9N7YWN5"/>
<comment type="caution">
    <text evidence="2">The sequence shown here is derived from an EMBL/GenBank/DDBJ whole genome shotgun (WGS) entry which is preliminary data.</text>
</comment>
<evidence type="ECO:0000313" key="2">
    <source>
        <dbReference type="EMBL" id="CAB1440500.1"/>
    </source>
</evidence>
<organism evidence="2 3">
    <name type="scientific">Pleuronectes platessa</name>
    <name type="common">European plaice</name>
    <dbReference type="NCBI Taxonomy" id="8262"/>
    <lineage>
        <taxon>Eukaryota</taxon>
        <taxon>Metazoa</taxon>
        <taxon>Chordata</taxon>
        <taxon>Craniata</taxon>
        <taxon>Vertebrata</taxon>
        <taxon>Euteleostomi</taxon>
        <taxon>Actinopterygii</taxon>
        <taxon>Neopterygii</taxon>
        <taxon>Teleostei</taxon>
        <taxon>Neoteleostei</taxon>
        <taxon>Acanthomorphata</taxon>
        <taxon>Carangaria</taxon>
        <taxon>Pleuronectiformes</taxon>
        <taxon>Pleuronectoidei</taxon>
        <taxon>Pleuronectidae</taxon>
        <taxon>Pleuronectes</taxon>
    </lineage>
</organism>
<dbReference type="EMBL" id="CADEAL010002458">
    <property type="protein sequence ID" value="CAB1440500.1"/>
    <property type="molecule type" value="Genomic_DNA"/>
</dbReference>
<evidence type="ECO:0000313" key="3">
    <source>
        <dbReference type="Proteomes" id="UP001153269"/>
    </source>
</evidence>
<sequence length="115" mass="12804">MLWSTGPLVHRDAECSRIPLGSRRRFLKKVPHGELVPRVQTQQATSDLLLLNDCVRRSGFFLQRTGLQVQELLTSLQQHSSHGLMGHVVPPEQRPGASGSDAQTTSTRPPPPSWF</sequence>
<protein>
    <submittedName>
        <fullName evidence="2">Uncharacterized protein</fullName>
    </submittedName>
</protein>
<dbReference type="Proteomes" id="UP001153269">
    <property type="component" value="Unassembled WGS sequence"/>
</dbReference>
<name>A0A9N7YWN5_PLEPL</name>
<proteinExistence type="predicted"/>
<feature type="region of interest" description="Disordered" evidence="1">
    <location>
        <begin position="80"/>
        <end position="115"/>
    </location>
</feature>
<keyword evidence="3" id="KW-1185">Reference proteome</keyword>
<accession>A0A9N7YWN5</accession>
<evidence type="ECO:0000256" key="1">
    <source>
        <dbReference type="SAM" id="MobiDB-lite"/>
    </source>
</evidence>